<dbReference type="SUPFAM" id="SSF53850">
    <property type="entry name" value="Periplasmic binding protein-like II"/>
    <property type="match status" value="1"/>
</dbReference>
<keyword evidence="2" id="KW-0813">Transport</keyword>
<organism evidence="6 7">
    <name type="scientific">Rhodoglobus vestalii</name>
    <dbReference type="NCBI Taxonomy" id="193384"/>
    <lineage>
        <taxon>Bacteria</taxon>
        <taxon>Bacillati</taxon>
        <taxon>Actinomycetota</taxon>
        <taxon>Actinomycetes</taxon>
        <taxon>Micrococcales</taxon>
        <taxon>Microbacteriaceae</taxon>
        <taxon>Rhodoglobus</taxon>
    </lineage>
</organism>
<dbReference type="PANTHER" id="PTHR30290">
    <property type="entry name" value="PERIPLASMIC BINDING COMPONENT OF ABC TRANSPORTER"/>
    <property type="match status" value="1"/>
</dbReference>
<dbReference type="InterPro" id="IPR039424">
    <property type="entry name" value="SBP_5"/>
</dbReference>
<comment type="similarity">
    <text evidence="1">Belongs to the bacterial solute-binding protein 5 family.</text>
</comment>
<dbReference type="PIRSF" id="PIRSF002741">
    <property type="entry name" value="MppA"/>
    <property type="match status" value="1"/>
</dbReference>
<dbReference type="InterPro" id="IPR030678">
    <property type="entry name" value="Peptide/Ni-bd"/>
</dbReference>
<dbReference type="PROSITE" id="PS51257">
    <property type="entry name" value="PROKAR_LIPOPROTEIN"/>
    <property type="match status" value="1"/>
</dbReference>
<dbReference type="GO" id="GO:0015833">
    <property type="term" value="P:peptide transport"/>
    <property type="evidence" value="ECO:0007669"/>
    <property type="project" value="TreeGrafter"/>
</dbReference>
<dbReference type="RefSeq" id="WP_141990298.1">
    <property type="nucleotide sequence ID" value="NZ_VFRA01000001.1"/>
</dbReference>
<dbReference type="Gene3D" id="3.90.76.10">
    <property type="entry name" value="Dipeptide-binding Protein, Domain 1"/>
    <property type="match status" value="1"/>
</dbReference>
<feature type="domain" description="Solute-binding protein family 5" evidence="5">
    <location>
        <begin position="77"/>
        <end position="439"/>
    </location>
</feature>
<dbReference type="Gene3D" id="3.10.105.10">
    <property type="entry name" value="Dipeptide-binding Protein, Domain 3"/>
    <property type="match status" value="1"/>
</dbReference>
<evidence type="ECO:0000259" key="5">
    <source>
        <dbReference type="Pfam" id="PF00496"/>
    </source>
</evidence>
<dbReference type="GO" id="GO:1904680">
    <property type="term" value="F:peptide transmembrane transporter activity"/>
    <property type="evidence" value="ECO:0007669"/>
    <property type="project" value="TreeGrafter"/>
</dbReference>
<dbReference type="Gene3D" id="3.40.190.10">
    <property type="entry name" value="Periplasmic binding protein-like II"/>
    <property type="match status" value="1"/>
</dbReference>
<keyword evidence="7" id="KW-1185">Reference proteome</keyword>
<gene>
    <name evidence="6" type="ORF">FB472_1464</name>
</gene>
<dbReference type="AlphaFoldDB" id="A0A8H2PTY6"/>
<reference evidence="6 7" key="1">
    <citation type="submission" date="2019-06" db="EMBL/GenBank/DDBJ databases">
        <title>Sequencing the genomes of 1000 actinobacteria strains.</title>
        <authorList>
            <person name="Klenk H.-P."/>
        </authorList>
    </citation>
    <scope>NUCLEOTIDE SEQUENCE [LARGE SCALE GENOMIC DNA]</scope>
    <source>
        <strain evidence="6 7">DSM 21947</strain>
    </source>
</reference>
<dbReference type="GO" id="GO:0042597">
    <property type="term" value="C:periplasmic space"/>
    <property type="evidence" value="ECO:0007669"/>
    <property type="project" value="UniProtKB-ARBA"/>
</dbReference>
<evidence type="ECO:0000256" key="3">
    <source>
        <dbReference type="ARBA" id="ARBA00022729"/>
    </source>
</evidence>
<comment type="caution">
    <text evidence="6">The sequence shown here is derived from an EMBL/GenBank/DDBJ whole genome shotgun (WGS) entry which is preliminary data.</text>
</comment>
<dbReference type="PANTHER" id="PTHR30290:SF9">
    <property type="entry name" value="OLIGOPEPTIDE-BINDING PROTEIN APPA"/>
    <property type="match status" value="1"/>
</dbReference>
<dbReference type="InterPro" id="IPR000914">
    <property type="entry name" value="SBP_5_dom"/>
</dbReference>
<dbReference type="OrthoDB" id="3225986at2"/>
<sequence length="525" mass="56351">MNKKRSLTAVAVGAVAALTLTACGQQASTQEGAITAVFSNIAESPTLDPAVAYSSDGFLFVRNVYDTLTQYEPGGAEIKPSLAETWEVSDDATEYTFTLRDGVTFHDGTSLDAEDVVQSVLRVQGVNQGPASLVVGVESVEAIDDRSVRFSLSAPDVYLPGKLQKIAILSSEAITQNGTADDEWATAWFADNEAGSGPYQLSEWNKGSAIELTAFEDYHLDWDSAAPTAVTLRVDPDVQTAVQLMGQGEIDMLGAIGPDDSASAALIDGIKLVEQESLSVQILPLNVQSERLADPRVREAVTLAFDYQAMVDYYQGFADVSRGPLPSGFGGGIEELAEFERDVERAKQLLSEAGVAPGELTLSYLGLSGLSYQEFAGILLEQNLGEIGVGLDIQMVPWPQMSEIQSNPDTASDISFLNMSAVTDDPSAMLAQGYITSNWASNGGYNWAYFPDPAVDSAVATLSGIADESARQAALLEAVQSIKESHVAIYASQPKLAQPVRAEWDVKFEIMDFNYVIRFFHARSS</sequence>
<proteinExistence type="inferred from homology"/>
<feature type="chain" id="PRO_5034660908" evidence="4">
    <location>
        <begin position="28"/>
        <end position="525"/>
    </location>
</feature>
<dbReference type="GO" id="GO:0043190">
    <property type="term" value="C:ATP-binding cassette (ABC) transporter complex"/>
    <property type="evidence" value="ECO:0007669"/>
    <property type="project" value="InterPro"/>
</dbReference>
<feature type="signal peptide" evidence="4">
    <location>
        <begin position="1"/>
        <end position="27"/>
    </location>
</feature>
<evidence type="ECO:0000313" key="7">
    <source>
        <dbReference type="Proteomes" id="UP000316560"/>
    </source>
</evidence>
<dbReference type="Proteomes" id="UP000316560">
    <property type="component" value="Unassembled WGS sequence"/>
</dbReference>
<dbReference type="CDD" id="cd08512">
    <property type="entry name" value="PBP2_NikA_DppA_OppA_like_7"/>
    <property type="match status" value="1"/>
</dbReference>
<protein>
    <submittedName>
        <fullName evidence="6">Peptide/nickel transport system substrate-binding protein</fullName>
    </submittedName>
</protein>
<accession>A0A8H2PTY6</accession>
<evidence type="ECO:0000313" key="6">
    <source>
        <dbReference type="EMBL" id="TQO19866.1"/>
    </source>
</evidence>
<dbReference type="EMBL" id="VFRA01000001">
    <property type="protein sequence ID" value="TQO19866.1"/>
    <property type="molecule type" value="Genomic_DNA"/>
</dbReference>
<evidence type="ECO:0000256" key="2">
    <source>
        <dbReference type="ARBA" id="ARBA00022448"/>
    </source>
</evidence>
<name>A0A8H2PTY6_9MICO</name>
<keyword evidence="3 4" id="KW-0732">Signal</keyword>
<evidence type="ECO:0000256" key="1">
    <source>
        <dbReference type="ARBA" id="ARBA00005695"/>
    </source>
</evidence>
<evidence type="ECO:0000256" key="4">
    <source>
        <dbReference type="SAM" id="SignalP"/>
    </source>
</evidence>
<dbReference type="Pfam" id="PF00496">
    <property type="entry name" value="SBP_bac_5"/>
    <property type="match status" value="1"/>
</dbReference>